<organism evidence="3 4">
    <name type="scientific">Modicella reniformis</name>
    <dbReference type="NCBI Taxonomy" id="1440133"/>
    <lineage>
        <taxon>Eukaryota</taxon>
        <taxon>Fungi</taxon>
        <taxon>Fungi incertae sedis</taxon>
        <taxon>Mucoromycota</taxon>
        <taxon>Mortierellomycotina</taxon>
        <taxon>Mortierellomycetes</taxon>
        <taxon>Mortierellales</taxon>
        <taxon>Mortierellaceae</taxon>
        <taxon>Modicella</taxon>
    </lineage>
</organism>
<keyword evidence="1" id="KW-0833">Ubl conjugation pathway</keyword>
<proteinExistence type="predicted"/>
<keyword evidence="4" id="KW-1185">Reference proteome</keyword>
<name>A0A9P6MB17_9FUNG</name>
<sequence length="392" mass="45443">DTEAEGAIQRLFVGKMKSYIKCINVDYESSRVENFYDIQLNVKGCKTLRDSFVNYVDMETLDGENKYHAEGHGLQDAKKGVIFETLPPVLHLQLKRFEYDIEHDAMVKINDRHEFPQDIDLAEVLVHSGDLHGGHYFALIKPEKEDKWFRFDDDRVCPATQREVLDDNFGGTESLENLAAMPLVVRRIISHKQFTNAYMLVYIRNNAIDEFLKPLTEKDIPEHLQRRLDDEIAAQEVRRKERAEALMSFNALVISDEDFKTHDGCDLFSPRSGAGKLFKARRQDGFLTFRQTVAETYGVAEDELRLWTLVKRQNETIRTDIPIPETEWKDNMEHIKDRYGTRSPAAELKFYVEFCERSAKANGRIPWVPSGGQTGYIMIFVKYYDPLVSKLE</sequence>
<dbReference type="Pfam" id="PF00443">
    <property type="entry name" value="UCH"/>
    <property type="match status" value="1"/>
</dbReference>
<dbReference type="GO" id="GO:0005634">
    <property type="term" value="C:nucleus"/>
    <property type="evidence" value="ECO:0007669"/>
    <property type="project" value="TreeGrafter"/>
</dbReference>
<feature type="non-terminal residue" evidence="3">
    <location>
        <position position="1"/>
    </location>
</feature>
<dbReference type="GO" id="GO:0031647">
    <property type="term" value="P:regulation of protein stability"/>
    <property type="evidence" value="ECO:0007669"/>
    <property type="project" value="TreeGrafter"/>
</dbReference>
<comment type="caution">
    <text evidence="3">The sequence shown here is derived from an EMBL/GenBank/DDBJ whole genome shotgun (WGS) entry which is preliminary data.</text>
</comment>
<dbReference type="Pfam" id="PF12436">
    <property type="entry name" value="USP7_ICP0_bdg"/>
    <property type="match status" value="1"/>
</dbReference>
<dbReference type="SUPFAM" id="SSF54001">
    <property type="entry name" value="Cysteine proteinases"/>
    <property type="match status" value="1"/>
</dbReference>
<dbReference type="InterPro" id="IPR050164">
    <property type="entry name" value="Peptidase_C19"/>
</dbReference>
<dbReference type="PANTHER" id="PTHR24006:SF644">
    <property type="entry name" value="UBIQUITIN CARBOXYL-TERMINAL HYDROLASE 7"/>
    <property type="match status" value="1"/>
</dbReference>
<dbReference type="PANTHER" id="PTHR24006">
    <property type="entry name" value="UBIQUITIN CARBOXYL-TERMINAL HYDROLASE"/>
    <property type="match status" value="1"/>
</dbReference>
<dbReference type="AlphaFoldDB" id="A0A9P6MB17"/>
<dbReference type="PROSITE" id="PS50235">
    <property type="entry name" value="USP_3"/>
    <property type="match status" value="1"/>
</dbReference>
<evidence type="ECO:0000313" key="3">
    <source>
        <dbReference type="EMBL" id="KAF9986192.1"/>
    </source>
</evidence>
<dbReference type="InterPro" id="IPR038765">
    <property type="entry name" value="Papain-like_cys_pep_sf"/>
</dbReference>
<dbReference type="GO" id="GO:0004843">
    <property type="term" value="F:cysteine-type deubiquitinase activity"/>
    <property type="evidence" value="ECO:0007669"/>
    <property type="project" value="InterPro"/>
</dbReference>
<evidence type="ECO:0000256" key="1">
    <source>
        <dbReference type="ARBA" id="ARBA00022786"/>
    </source>
</evidence>
<gene>
    <name evidence="3" type="ORF">BGZ65_008560</name>
</gene>
<evidence type="ECO:0000313" key="4">
    <source>
        <dbReference type="Proteomes" id="UP000749646"/>
    </source>
</evidence>
<protein>
    <recommendedName>
        <fullName evidence="2">USP domain-containing protein</fullName>
    </recommendedName>
</protein>
<dbReference type="Proteomes" id="UP000749646">
    <property type="component" value="Unassembled WGS sequence"/>
</dbReference>
<dbReference type="OrthoDB" id="2420415at2759"/>
<dbReference type="InterPro" id="IPR001394">
    <property type="entry name" value="Peptidase_C19_UCH"/>
</dbReference>
<dbReference type="InterPro" id="IPR024729">
    <property type="entry name" value="USP7_ICP0-binding_dom"/>
</dbReference>
<accession>A0A9P6MB17</accession>
<evidence type="ECO:0000259" key="2">
    <source>
        <dbReference type="PROSITE" id="PS50235"/>
    </source>
</evidence>
<dbReference type="GO" id="GO:0005829">
    <property type="term" value="C:cytosol"/>
    <property type="evidence" value="ECO:0007669"/>
    <property type="project" value="TreeGrafter"/>
</dbReference>
<dbReference type="EMBL" id="JAAAHW010003248">
    <property type="protein sequence ID" value="KAF9986192.1"/>
    <property type="molecule type" value="Genomic_DNA"/>
</dbReference>
<dbReference type="GO" id="GO:0016579">
    <property type="term" value="P:protein deubiquitination"/>
    <property type="evidence" value="ECO:0007669"/>
    <property type="project" value="InterPro"/>
</dbReference>
<reference evidence="3" key="1">
    <citation type="journal article" date="2020" name="Fungal Divers.">
        <title>Resolving the Mortierellaceae phylogeny through synthesis of multi-gene phylogenetics and phylogenomics.</title>
        <authorList>
            <person name="Vandepol N."/>
            <person name="Liber J."/>
            <person name="Desiro A."/>
            <person name="Na H."/>
            <person name="Kennedy M."/>
            <person name="Barry K."/>
            <person name="Grigoriev I.V."/>
            <person name="Miller A.N."/>
            <person name="O'Donnell K."/>
            <person name="Stajich J.E."/>
            <person name="Bonito G."/>
        </authorList>
    </citation>
    <scope>NUCLEOTIDE SEQUENCE</scope>
    <source>
        <strain evidence="3">MES-2147</strain>
    </source>
</reference>
<feature type="domain" description="USP" evidence="2">
    <location>
        <begin position="1"/>
        <end position="205"/>
    </location>
</feature>
<dbReference type="InterPro" id="IPR028889">
    <property type="entry name" value="USP"/>
</dbReference>
<dbReference type="Gene3D" id="3.90.70.10">
    <property type="entry name" value="Cysteine proteinases"/>
    <property type="match status" value="1"/>
</dbReference>